<evidence type="ECO:0000313" key="4">
    <source>
        <dbReference type="EMBL" id="KAJ2780365.1"/>
    </source>
</evidence>
<dbReference type="GO" id="GO:0032991">
    <property type="term" value="C:protein-containing complex"/>
    <property type="evidence" value="ECO:0007669"/>
    <property type="project" value="UniProtKB-ARBA"/>
</dbReference>
<evidence type="ECO:0000313" key="5">
    <source>
        <dbReference type="Proteomes" id="UP001140217"/>
    </source>
</evidence>
<dbReference type="PROSITE" id="PS00678">
    <property type="entry name" value="WD_REPEATS_1"/>
    <property type="match status" value="2"/>
</dbReference>
<accession>A0A9W8HF70</accession>
<dbReference type="PROSITE" id="PS50082">
    <property type="entry name" value="WD_REPEATS_2"/>
    <property type="match status" value="3"/>
</dbReference>
<feature type="repeat" description="WD" evidence="3">
    <location>
        <begin position="13"/>
        <end position="54"/>
    </location>
</feature>
<dbReference type="PANTHER" id="PTHR44090">
    <property type="entry name" value="WD REPEAT-CONTAINING PROTEIN 61"/>
    <property type="match status" value="1"/>
</dbReference>
<dbReference type="Gene3D" id="2.130.10.10">
    <property type="entry name" value="YVTN repeat-like/Quinoprotein amine dehydrogenase"/>
    <property type="match status" value="2"/>
</dbReference>
<dbReference type="EMBL" id="JANBUL010000141">
    <property type="protein sequence ID" value="KAJ2780365.1"/>
    <property type="molecule type" value="Genomic_DNA"/>
</dbReference>
<organism evidence="4 5">
    <name type="scientific">Coemansia javaensis</name>
    <dbReference type="NCBI Taxonomy" id="2761396"/>
    <lineage>
        <taxon>Eukaryota</taxon>
        <taxon>Fungi</taxon>
        <taxon>Fungi incertae sedis</taxon>
        <taxon>Zoopagomycota</taxon>
        <taxon>Kickxellomycotina</taxon>
        <taxon>Kickxellomycetes</taxon>
        <taxon>Kickxellales</taxon>
        <taxon>Kickxellaceae</taxon>
        <taxon>Coemansia</taxon>
    </lineage>
</organism>
<feature type="repeat" description="WD" evidence="3">
    <location>
        <begin position="194"/>
        <end position="235"/>
    </location>
</feature>
<sequence length="321" mass="33462">MASVLYAAGAAIADAHEDDIWHACWVPGTHRLASAGSDETVRIWDAQSGECAGTLRDGDYAITSLDIDAQGAQALTASMDHKLRLWSLADAAANGGAASPTLTIDAGPINAWKARFVRAQGGEAEPLLAASSGRGVVGLWSARTGAAVRELDTSRQKFLYALAVSPDGAKIACGGVGGQVFVFDVEAGTLGCTFSGHSDNVRSVAFSADSTLVLTGSDDKQVQLHDARHGSPVATLLGHHGWVLSAEMHPTGAYIASGSADTKVKIWDVAQRASVETHSQHAQAVWCVAWQRSSDEAAAPRPMLASVGEDRAVCFYDPVLA</sequence>
<evidence type="ECO:0000256" key="2">
    <source>
        <dbReference type="ARBA" id="ARBA00022737"/>
    </source>
</evidence>
<keyword evidence="5" id="KW-1185">Reference proteome</keyword>
<comment type="caution">
    <text evidence="4">The sequence shown here is derived from an EMBL/GenBank/DDBJ whole genome shotgun (WGS) entry which is preliminary data.</text>
</comment>
<gene>
    <name evidence="4" type="ORF">H4R18_003497</name>
</gene>
<keyword evidence="1 3" id="KW-0853">WD repeat</keyword>
<dbReference type="OrthoDB" id="538223at2759"/>
<dbReference type="SUPFAM" id="SSF50978">
    <property type="entry name" value="WD40 repeat-like"/>
    <property type="match status" value="1"/>
</dbReference>
<evidence type="ECO:0000256" key="3">
    <source>
        <dbReference type="PROSITE-ProRule" id="PRU00221"/>
    </source>
</evidence>
<proteinExistence type="predicted"/>
<dbReference type="InterPro" id="IPR036322">
    <property type="entry name" value="WD40_repeat_dom_sf"/>
</dbReference>
<dbReference type="CDD" id="cd00200">
    <property type="entry name" value="WD40"/>
    <property type="match status" value="1"/>
</dbReference>
<dbReference type="PROSITE" id="PS50294">
    <property type="entry name" value="WD_REPEATS_REGION"/>
    <property type="match status" value="3"/>
</dbReference>
<feature type="repeat" description="WD" evidence="3">
    <location>
        <begin position="236"/>
        <end position="277"/>
    </location>
</feature>
<dbReference type="PRINTS" id="PR00320">
    <property type="entry name" value="GPROTEINBRPT"/>
</dbReference>
<dbReference type="InterPro" id="IPR051510">
    <property type="entry name" value="SKI8"/>
</dbReference>
<dbReference type="Proteomes" id="UP001140217">
    <property type="component" value="Unassembled WGS sequence"/>
</dbReference>
<dbReference type="AlphaFoldDB" id="A0A9W8HF70"/>
<name>A0A9W8HF70_9FUNG</name>
<dbReference type="InterPro" id="IPR020472">
    <property type="entry name" value="WD40_PAC1"/>
</dbReference>
<keyword evidence="2" id="KW-0677">Repeat</keyword>
<dbReference type="InterPro" id="IPR001680">
    <property type="entry name" value="WD40_rpt"/>
</dbReference>
<protein>
    <submittedName>
        <fullName evidence="4">Uncharacterized protein</fullName>
    </submittedName>
</protein>
<evidence type="ECO:0000256" key="1">
    <source>
        <dbReference type="ARBA" id="ARBA00022574"/>
    </source>
</evidence>
<dbReference type="SMART" id="SM00320">
    <property type="entry name" value="WD40"/>
    <property type="match status" value="6"/>
</dbReference>
<dbReference type="GO" id="GO:0005634">
    <property type="term" value="C:nucleus"/>
    <property type="evidence" value="ECO:0007669"/>
    <property type="project" value="TreeGrafter"/>
</dbReference>
<dbReference type="Pfam" id="PF00400">
    <property type="entry name" value="WD40"/>
    <property type="match status" value="6"/>
</dbReference>
<dbReference type="InterPro" id="IPR015943">
    <property type="entry name" value="WD40/YVTN_repeat-like_dom_sf"/>
</dbReference>
<dbReference type="InterPro" id="IPR019775">
    <property type="entry name" value="WD40_repeat_CS"/>
</dbReference>
<reference evidence="4" key="1">
    <citation type="submission" date="2022-07" db="EMBL/GenBank/DDBJ databases">
        <title>Phylogenomic reconstructions and comparative analyses of Kickxellomycotina fungi.</title>
        <authorList>
            <person name="Reynolds N.K."/>
            <person name="Stajich J.E."/>
            <person name="Barry K."/>
            <person name="Grigoriev I.V."/>
            <person name="Crous P."/>
            <person name="Smith M.E."/>
        </authorList>
    </citation>
    <scope>NUCLEOTIDE SEQUENCE</scope>
    <source>
        <strain evidence="4">NBRC 105414</strain>
    </source>
</reference>
<dbReference type="PANTHER" id="PTHR44090:SF1">
    <property type="entry name" value="SUPERKILLER COMPLEX PROTEIN 8"/>
    <property type="match status" value="1"/>
</dbReference>